<evidence type="ECO:0000256" key="2">
    <source>
        <dbReference type="ARBA" id="ARBA00010835"/>
    </source>
</evidence>
<feature type="region of interest" description="Disordered" evidence="5">
    <location>
        <begin position="126"/>
        <end position="154"/>
    </location>
</feature>
<evidence type="ECO:0000256" key="5">
    <source>
        <dbReference type="SAM" id="MobiDB-lite"/>
    </source>
</evidence>
<name>A0AAJ7PAB3_9ACAR</name>
<sequence>MALSLLARFAVIPRHPVSITALRCASKKVDKSRVPVIGEEDIIEQFVKGSGPGGQSVNKTVNCVVLCHRPTGVVVRCHESRLQHQNRRMARQLLVEKVDDFINGEMSVRNQKIRIERERKIKAEQRAKKLREKKRLEKEEKQRLQEEEEEEEGLVDRWTKFQRAQAEKESS</sequence>
<dbReference type="InterPro" id="IPR052405">
    <property type="entry name" value="Mito_Transl_Release_Factor"/>
</dbReference>
<dbReference type="Pfam" id="PF00472">
    <property type="entry name" value="RF-1"/>
    <property type="match status" value="1"/>
</dbReference>
<gene>
    <name evidence="8" type="primary">LOC100903378</name>
</gene>
<evidence type="ECO:0000256" key="4">
    <source>
        <dbReference type="ARBA" id="ARBA00023128"/>
    </source>
</evidence>
<evidence type="ECO:0000313" key="7">
    <source>
        <dbReference type="Proteomes" id="UP000694867"/>
    </source>
</evidence>
<feature type="domain" description="Prokaryotic-type class I peptide chain release factors" evidence="6">
    <location>
        <begin position="37"/>
        <end position="142"/>
    </location>
</feature>
<proteinExistence type="inferred from homology"/>
<protein>
    <submittedName>
        <fullName evidence="8">Probable peptide chain release factor C12orf65 homolog, mitochondrial</fullName>
    </submittedName>
</protein>
<keyword evidence="7" id="KW-1185">Reference proteome</keyword>
<dbReference type="SUPFAM" id="SSF75620">
    <property type="entry name" value="Release factor"/>
    <property type="match status" value="1"/>
</dbReference>
<reference evidence="8" key="1">
    <citation type="submission" date="2025-08" db="UniProtKB">
        <authorList>
            <consortium name="RefSeq"/>
        </authorList>
    </citation>
    <scope>IDENTIFICATION</scope>
</reference>
<dbReference type="InterPro" id="IPR000352">
    <property type="entry name" value="Pep_chain_release_fac_I"/>
</dbReference>
<dbReference type="PANTHER" id="PTHR46203">
    <property type="entry name" value="PROBABLE PEPTIDE CHAIN RELEASE FACTOR C12ORF65"/>
    <property type="match status" value="1"/>
</dbReference>
<feature type="compositionally biased region" description="Basic and acidic residues" evidence="5">
    <location>
        <begin position="134"/>
        <end position="145"/>
    </location>
</feature>
<dbReference type="GeneID" id="100903378"/>
<evidence type="ECO:0000256" key="3">
    <source>
        <dbReference type="ARBA" id="ARBA00022946"/>
    </source>
</evidence>
<dbReference type="PANTHER" id="PTHR46203:SF1">
    <property type="entry name" value="MITOCHONDRIAL TRANSLATION RELEASE FACTOR IN RESCUE"/>
    <property type="match status" value="1"/>
</dbReference>
<dbReference type="GO" id="GO:0005739">
    <property type="term" value="C:mitochondrion"/>
    <property type="evidence" value="ECO:0007669"/>
    <property type="project" value="UniProtKB-SubCell"/>
</dbReference>
<dbReference type="GO" id="GO:0003747">
    <property type="term" value="F:translation release factor activity"/>
    <property type="evidence" value="ECO:0007669"/>
    <property type="project" value="InterPro"/>
</dbReference>
<dbReference type="InterPro" id="IPR045853">
    <property type="entry name" value="Pep_chain_release_fac_I_sf"/>
</dbReference>
<dbReference type="KEGG" id="goe:100903378"/>
<evidence type="ECO:0000313" key="8">
    <source>
        <dbReference type="RefSeq" id="XP_018496180.1"/>
    </source>
</evidence>
<dbReference type="Proteomes" id="UP000694867">
    <property type="component" value="Unplaced"/>
</dbReference>
<evidence type="ECO:0000259" key="6">
    <source>
        <dbReference type="Pfam" id="PF00472"/>
    </source>
</evidence>
<dbReference type="Gene3D" id="3.30.160.20">
    <property type="match status" value="1"/>
</dbReference>
<keyword evidence="4" id="KW-0496">Mitochondrion</keyword>
<evidence type="ECO:0000256" key="1">
    <source>
        <dbReference type="ARBA" id="ARBA00004173"/>
    </source>
</evidence>
<accession>A0AAJ7PAB3</accession>
<comment type="subcellular location">
    <subcellularLocation>
        <location evidence="1">Mitochondrion</location>
    </subcellularLocation>
</comment>
<keyword evidence="3" id="KW-0809">Transit peptide</keyword>
<dbReference type="AlphaFoldDB" id="A0AAJ7PAB3"/>
<organism evidence="7 8">
    <name type="scientific">Galendromus occidentalis</name>
    <name type="common">western predatory mite</name>
    <dbReference type="NCBI Taxonomy" id="34638"/>
    <lineage>
        <taxon>Eukaryota</taxon>
        <taxon>Metazoa</taxon>
        <taxon>Ecdysozoa</taxon>
        <taxon>Arthropoda</taxon>
        <taxon>Chelicerata</taxon>
        <taxon>Arachnida</taxon>
        <taxon>Acari</taxon>
        <taxon>Parasitiformes</taxon>
        <taxon>Mesostigmata</taxon>
        <taxon>Gamasina</taxon>
        <taxon>Phytoseioidea</taxon>
        <taxon>Phytoseiidae</taxon>
        <taxon>Typhlodrominae</taxon>
        <taxon>Galendromus</taxon>
    </lineage>
</organism>
<comment type="similarity">
    <text evidence="2">Belongs to the prokaryotic/mitochondrial release factor family.</text>
</comment>
<dbReference type="RefSeq" id="XP_018496180.1">
    <property type="nucleotide sequence ID" value="XM_018640664.1"/>
</dbReference>